<dbReference type="GO" id="GO:0005876">
    <property type="term" value="C:spindle microtubule"/>
    <property type="evidence" value="ECO:0007669"/>
    <property type="project" value="InterPro"/>
</dbReference>
<comment type="subunit">
    <text evidence="16">Component of the DASH complex consisting of ASK1, DAD1, DAD2, DAD3, DAD4, DAM1, DUO1, HSK3, SPC19 and SPC34, with a stoichiometry of one copy of each subunit per complex. Multiple DASH complexes oligomerize to form a ring that encircles spindle microtubules and organizes the rod-like NDC80 complexes of the outer kinetochore. DASH complex oligomerization strengthens microtubule attachments. On cytoplasmic microtubules, DASH complexes appear to form patches instead of rings.</text>
</comment>
<reference evidence="18 19" key="1">
    <citation type="journal article" date="2012" name="Eukaryot. Cell">
        <title>Draft genome sequence of Wickerhamomyces ciferrii NRRL Y-1031 F-60-10.</title>
        <authorList>
            <person name="Schneider J."/>
            <person name="Andrea H."/>
            <person name="Blom J."/>
            <person name="Jaenicke S."/>
            <person name="Ruckert C."/>
            <person name="Schorsch C."/>
            <person name="Szczepanowski R."/>
            <person name="Farwick M."/>
            <person name="Goesmann A."/>
            <person name="Puhler A."/>
            <person name="Schaffer S."/>
            <person name="Tauch A."/>
            <person name="Kohler T."/>
            <person name="Brinkrolf K."/>
        </authorList>
    </citation>
    <scope>NUCLEOTIDE SEQUENCE [LARGE SCALE GENOMIC DNA]</scope>
    <source>
        <strain evidence="19">ATCC 14091 / BCRC 22168 / CBS 111 / JCM 3599 / NBRC 0793 / NRRL Y-1031 F-60-10</strain>
    </source>
</reference>
<keyword evidence="9" id="KW-0131">Cell cycle</keyword>
<feature type="coiled-coil region" evidence="17">
    <location>
        <begin position="73"/>
        <end position="147"/>
    </location>
</feature>
<evidence type="ECO:0000256" key="17">
    <source>
        <dbReference type="SAM" id="Coils"/>
    </source>
</evidence>
<name>K0KFA1_WICCF</name>
<evidence type="ECO:0000256" key="15">
    <source>
        <dbReference type="ARBA" id="ARBA00032583"/>
    </source>
</evidence>
<evidence type="ECO:0000256" key="10">
    <source>
        <dbReference type="ARBA" id="ARBA00022829"/>
    </source>
</evidence>
<dbReference type="PANTHER" id="PTHR28262:SF1">
    <property type="entry name" value="DASH COMPLEX SUBUNIT SPC19"/>
    <property type="match status" value="1"/>
</dbReference>
<dbReference type="FunCoup" id="K0KFA1">
    <property type="interactions" value="40"/>
</dbReference>
<proteinExistence type="inferred from homology"/>
<evidence type="ECO:0000313" key="18">
    <source>
        <dbReference type="EMBL" id="CCH41626.1"/>
    </source>
</evidence>
<accession>K0KFA1</accession>
<keyword evidence="11" id="KW-0995">Kinetochore</keyword>
<dbReference type="Pfam" id="PF08287">
    <property type="entry name" value="DASH_Spc19"/>
    <property type="match status" value="1"/>
</dbReference>
<keyword evidence="6" id="KW-0158">Chromosome</keyword>
<evidence type="ECO:0000256" key="13">
    <source>
        <dbReference type="ARBA" id="ARBA00023242"/>
    </source>
</evidence>
<comment type="similarity">
    <text evidence="4">Belongs to the DASH complex SPC19 family.</text>
</comment>
<gene>
    <name evidence="18" type="ORF">BN7_1167</name>
</gene>
<evidence type="ECO:0000256" key="14">
    <source>
        <dbReference type="ARBA" id="ARBA00023328"/>
    </source>
</evidence>
<dbReference type="EMBL" id="CAIF01000026">
    <property type="protein sequence ID" value="CCH41626.1"/>
    <property type="molecule type" value="Genomic_DNA"/>
</dbReference>
<evidence type="ECO:0000256" key="2">
    <source>
        <dbReference type="ARBA" id="ARBA00004186"/>
    </source>
</evidence>
<keyword evidence="10" id="KW-0159">Chromosome partition</keyword>
<keyword evidence="12" id="KW-0206">Cytoskeleton</keyword>
<protein>
    <recommendedName>
        <fullName evidence="5">DASH complex subunit SPC19</fullName>
    </recommendedName>
    <alternativeName>
        <fullName evidence="15">Outer kinetochore protein SPC19</fullName>
    </alternativeName>
</protein>
<keyword evidence="9" id="KW-0498">Mitosis</keyword>
<sequence>MSYSYANTLNGSISSLSASVSLLGNSLNSLDALSEDFERLPTVLKQSNIFTLIPETDLNDAKQHLVYELEPKIEALKDKVRLKISKLERKKSNLVSKIELNQVRINNFKNDEKAKKANQENVEIEGSEEELEKLRQLRLKKDRLKFKLSSVKLQHRKARLSMIPR</sequence>
<evidence type="ECO:0000256" key="7">
    <source>
        <dbReference type="ARBA" id="ARBA00022490"/>
    </source>
</evidence>
<dbReference type="AlphaFoldDB" id="K0KFA1"/>
<dbReference type="InterPro" id="IPR013251">
    <property type="entry name" value="DASH_Spc19"/>
</dbReference>
<evidence type="ECO:0000256" key="12">
    <source>
        <dbReference type="ARBA" id="ARBA00023212"/>
    </source>
</evidence>
<keyword evidence="19" id="KW-1185">Reference proteome</keyword>
<dbReference type="InParanoid" id="K0KFA1"/>
<organism evidence="18 19">
    <name type="scientific">Wickerhamomyces ciferrii (strain ATCC 14091 / BCRC 22168 / CBS 111 / JCM 3599 / NBRC 0793 / NRRL Y-1031 F-60-10)</name>
    <name type="common">Yeast</name>
    <name type="synonym">Pichia ciferrii</name>
    <dbReference type="NCBI Taxonomy" id="1206466"/>
    <lineage>
        <taxon>Eukaryota</taxon>
        <taxon>Fungi</taxon>
        <taxon>Dikarya</taxon>
        <taxon>Ascomycota</taxon>
        <taxon>Saccharomycotina</taxon>
        <taxon>Saccharomycetes</taxon>
        <taxon>Phaffomycetales</taxon>
        <taxon>Wickerhamomycetaceae</taxon>
        <taxon>Wickerhamomyces</taxon>
    </lineage>
</organism>
<evidence type="ECO:0000313" key="19">
    <source>
        <dbReference type="Proteomes" id="UP000009328"/>
    </source>
</evidence>
<evidence type="ECO:0000256" key="8">
    <source>
        <dbReference type="ARBA" id="ARBA00022701"/>
    </source>
</evidence>
<dbReference type="STRING" id="1206466.K0KFA1"/>
<evidence type="ECO:0000256" key="6">
    <source>
        <dbReference type="ARBA" id="ARBA00022454"/>
    </source>
</evidence>
<evidence type="ECO:0000256" key="5">
    <source>
        <dbReference type="ARBA" id="ARBA00016329"/>
    </source>
</evidence>
<comment type="subcellular location">
    <subcellularLocation>
        <location evidence="3">Chromosome</location>
        <location evidence="3">Centromere</location>
        <location evidence="3">Kinetochore</location>
    </subcellularLocation>
    <subcellularLocation>
        <location evidence="2">Cytoplasm</location>
        <location evidence="2">Cytoskeleton</location>
        <location evidence="2">Spindle</location>
    </subcellularLocation>
    <subcellularLocation>
        <location evidence="1">Nucleus</location>
    </subcellularLocation>
</comment>
<dbReference type="PANTHER" id="PTHR28262">
    <property type="entry name" value="DASH COMPLEX SUBUNIT SPC19"/>
    <property type="match status" value="1"/>
</dbReference>
<dbReference type="eggNOG" id="ENOG502SDEQ">
    <property type="taxonomic scope" value="Eukaryota"/>
</dbReference>
<dbReference type="Proteomes" id="UP000009328">
    <property type="component" value="Unassembled WGS sequence"/>
</dbReference>
<keyword evidence="7" id="KW-0963">Cytoplasm</keyword>
<keyword evidence="17" id="KW-0175">Coiled coil</keyword>
<keyword evidence="9" id="KW-0132">Cell division</keyword>
<keyword evidence="14" id="KW-0137">Centromere</keyword>
<dbReference type="GO" id="GO:0008608">
    <property type="term" value="P:attachment of spindle microtubules to kinetochore"/>
    <property type="evidence" value="ECO:0007669"/>
    <property type="project" value="InterPro"/>
</dbReference>
<evidence type="ECO:0000256" key="9">
    <source>
        <dbReference type="ARBA" id="ARBA00022776"/>
    </source>
</evidence>
<keyword evidence="13" id="KW-0539">Nucleus</keyword>
<evidence type="ECO:0000256" key="16">
    <source>
        <dbReference type="ARBA" id="ARBA00046633"/>
    </source>
</evidence>
<dbReference type="HOGENOM" id="CLU_112993_1_0_1"/>
<evidence type="ECO:0000256" key="4">
    <source>
        <dbReference type="ARBA" id="ARBA00008952"/>
    </source>
</evidence>
<comment type="caution">
    <text evidence="18">The sequence shown here is derived from an EMBL/GenBank/DDBJ whole genome shotgun (WGS) entry which is preliminary data.</text>
</comment>
<evidence type="ECO:0000256" key="3">
    <source>
        <dbReference type="ARBA" id="ARBA00004629"/>
    </source>
</evidence>
<evidence type="ECO:0000256" key="1">
    <source>
        <dbReference type="ARBA" id="ARBA00004123"/>
    </source>
</evidence>
<dbReference type="GO" id="GO:0042729">
    <property type="term" value="C:DASH complex"/>
    <property type="evidence" value="ECO:0007669"/>
    <property type="project" value="InterPro"/>
</dbReference>
<keyword evidence="8" id="KW-0493">Microtubule</keyword>
<evidence type="ECO:0000256" key="11">
    <source>
        <dbReference type="ARBA" id="ARBA00022838"/>
    </source>
</evidence>